<dbReference type="Gramene" id="QL01p026074:mrna">
    <property type="protein sequence ID" value="QL01p026074:mrna:CDS:1"/>
    <property type="gene ID" value="QL01p026074"/>
</dbReference>
<dbReference type="GO" id="GO:0012505">
    <property type="term" value="C:endomembrane system"/>
    <property type="evidence" value="ECO:0007669"/>
    <property type="project" value="TreeGrafter"/>
</dbReference>
<dbReference type="InterPro" id="IPR057290">
    <property type="entry name" value="CHX17_C"/>
</dbReference>
<evidence type="ECO:0000313" key="7">
    <source>
        <dbReference type="Proteomes" id="UP000594261"/>
    </source>
</evidence>
<protein>
    <recommendedName>
        <fullName evidence="5">Cation/H(+) antiporter C-terminal domain-containing protein</fullName>
    </recommendedName>
</protein>
<dbReference type="Proteomes" id="UP000594261">
    <property type="component" value="Chromosome 1"/>
</dbReference>
<evidence type="ECO:0000256" key="3">
    <source>
        <dbReference type="ARBA" id="ARBA00022958"/>
    </source>
</evidence>
<dbReference type="PANTHER" id="PTHR32468:SF17">
    <property type="entry name" value="CATION_H(+) ANTIPORTER 4"/>
    <property type="match status" value="1"/>
</dbReference>
<dbReference type="InterPro" id="IPR050794">
    <property type="entry name" value="CPA2_transporter"/>
</dbReference>
<reference evidence="6 7" key="1">
    <citation type="journal article" date="2016" name="G3 (Bethesda)">
        <title>First Draft Assembly and Annotation of the Genome of a California Endemic Oak Quercus lobata Nee (Fagaceae).</title>
        <authorList>
            <person name="Sork V.L."/>
            <person name="Fitz-Gibbon S.T."/>
            <person name="Puiu D."/>
            <person name="Crepeau M."/>
            <person name="Gugger P.F."/>
            <person name="Sherman R."/>
            <person name="Stevens K."/>
            <person name="Langley C.H."/>
            <person name="Pellegrini M."/>
            <person name="Salzberg S.L."/>
        </authorList>
    </citation>
    <scope>NUCLEOTIDE SEQUENCE [LARGE SCALE GENOMIC DNA]</scope>
    <source>
        <strain evidence="6 7">cv. SW786</strain>
    </source>
</reference>
<keyword evidence="2" id="KW-0633">Potassium transport</keyword>
<evidence type="ECO:0000256" key="2">
    <source>
        <dbReference type="ARBA" id="ARBA00022538"/>
    </source>
</evidence>
<evidence type="ECO:0000313" key="6">
    <source>
        <dbReference type="EnsemblPlants" id="QL01p026074:mrna:CDS:1"/>
    </source>
</evidence>
<organism evidence="6 7">
    <name type="scientific">Quercus lobata</name>
    <name type="common">Valley oak</name>
    <dbReference type="NCBI Taxonomy" id="97700"/>
    <lineage>
        <taxon>Eukaryota</taxon>
        <taxon>Viridiplantae</taxon>
        <taxon>Streptophyta</taxon>
        <taxon>Embryophyta</taxon>
        <taxon>Tracheophyta</taxon>
        <taxon>Spermatophyta</taxon>
        <taxon>Magnoliopsida</taxon>
        <taxon>eudicotyledons</taxon>
        <taxon>Gunneridae</taxon>
        <taxon>Pentapetalae</taxon>
        <taxon>rosids</taxon>
        <taxon>fabids</taxon>
        <taxon>Fagales</taxon>
        <taxon>Fagaceae</taxon>
        <taxon>Quercus</taxon>
    </lineage>
</organism>
<accession>A0A7N2KP03</accession>
<dbReference type="GO" id="GO:0006885">
    <property type="term" value="P:regulation of pH"/>
    <property type="evidence" value="ECO:0007669"/>
    <property type="project" value="TreeGrafter"/>
</dbReference>
<evidence type="ECO:0000259" key="5">
    <source>
        <dbReference type="Pfam" id="PF23259"/>
    </source>
</evidence>
<feature type="domain" description="Cation/H(+) antiporter C-terminal" evidence="5">
    <location>
        <begin position="47"/>
        <end position="191"/>
    </location>
</feature>
<keyword evidence="1" id="KW-0813">Transport</keyword>
<proteinExistence type="predicted"/>
<evidence type="ECO:0000256" key="1">
    <source>
        <dbReference type="ARBA" id="ARBA00022448"/>
    </source>
</evidence>
<evidence type="ECO:0000256" key="4">
    <source>
        <dbReference type="ARBA" id="ARBA00023065"/>
    </source>
</evidence>
<keyword evidence="7" id="KW-1185">Reference proteome</keyword>
<sequence>MGLLIKSDSKVRAPNCSVLELSPCSVGILVDRGSLSHSTVSSEAYYSIAVIFIGGNDDREALMFAKRMANDPNISLTVIRFVDSCGNEVVSSWDKMIDSEILKDVKLNKVGDAYVIYIEQLVKDGPQTALIVRSMVDEYDLIIVGRRHNIVSPQTSGLVEWNEFPELGIIGDLLASSDISSRTSVFVVQQQKQRIAVGRRN</sequence>
<dbReference type="OMA" id="YMNESIY"/>
<dbReference type="GO" id="GO:0006813">
    <property type="term" value="P:potassium ion transport"/>
    <property type="evidence" value="ECO:0007669"/>
    <property type="project" value="UniProtKB-KW"/>
</dbReference>
<keyword evidence="4" id="KW-0406">Ion transport</keyword>
<dbReference type="EnsemblPlants" id="QL01p026074:mrna">
    <property type="protein sequence ID" value="QL01p026074:mrna:CDS:1"/>
    <property type="gene ID" value="QL01p026074"/>
</dbReference>
<dbReference type="GO" id="GO:0098662">
    <property type="term" value="P:inorganic cation transmembrane transport"/>
    <property type="evidence" value="ECO:0007669"/>
    <property type="project" value="TreeGrafter"/>
</dbReference>
<dbReference type="EMBL" id="LRBV02000001">
    <property type="status" value="NOT_ANNOTATED_CDS"/>
    <property type="molecule type" value="Genomic_DNA"/>
</dbReference>
<dbReference type="AlphaFoldDB" id="A0A7N2KP03"/>
<name>A0A7N2KP03_QUELO</name>
<dbReference type="PANTHER" id="PTHR32468">
    <property type="entry name" value="CATION/H + ANTIPORTER"/>
    <property type="match status" value="1"/>
</dbReference>
<dbReference type="InParanoid" id="A0A7N2KP03"/>
<reference evidence="6" key="2">
    <citation type="submission" date="2021-01" db="UniProtKB">
        <authorList>
            <consortium name="EnsemblPlants"/>
        </authorList>
    </citation>
    <scope>IDENTIFICATION</scope>
</reference>
<dbReference type="Pfam" id="PF23259">
    <property type="entry name" value="CHX17_C"/>
    <property type="match status" value="1"/>
</dbReference>
<keyword evidence="3" id="KW-0630">Potassium</keyword>